<evidence type="ECO:0000256" key="2">
    <source>
        <dbReference type="SAM" id="Phobius"/>
    </source>
</evidence>
<protein>
    <submittedName>
        <fullName evidence="5">Pilus assembly protein FimV</fullName>
    </submittedName>
</protein>
<dbReference type="Gene3D" id="1.20.58.2200">
    <property type="match status" value="1"/>
</dbReference>
<feature type="compositionally biased region" description="Acidic residues" evidence="1">
    <location>
        <begin position="957"/>
        <end position="967"/>
    </location>
</feature>
<feature type="compositionally biased region" description="Acidic residues" evidence="1">
    <location>
        <begin position="777"/>
        <end position="792"/>
    </location>
</feature>
<feature type="region of interest" description="Disordered" evidence="1">
    <location>
        <begin position="1005"/>
        <end position="1024"/>
    </location>
</feature>
<feature type="transmembrane region" description="Helical" evidence="2">
    <location>
        <begin position="529"/>
        <end position="549"/>
    </location>
</feature>
<proteinExistence type="predicted"/>
<accession>A0A840UDX3</accession>
<feature type="signal peptide" evidence="3">
    <location>
        <begin position="1"/>
        <end position="23"/>
    </location>
</feature>
<feature type="compositionally biased region" description="Low complexity" evidence="1">
    <location>
        <begin position="469"/>
        <end position="491"/>
    </location>
</feature>
<feature type="region of interest" description="Disordered" evidence="1">
    <location>
        <begin position="370"/>
        <end position="515"/>
    </location>
</feature>
<feature type="chain" id="PRO_5032578359" evidence="3">
    <location>
        <begin position="24"/>
        <end position="1024"/>
    </location>
</feature>
<reference evidence="5 6" key="1">
    <citation type="submission" date="2020-08" db="EMBL/GenBank/DDBJ databases">
        <title>Genomic Encyclopedia of Type Strains, Phase IV (KMG-IV): sequencing the most valuable type-strain genomes for metagenomic binning, comparative biology and taxonomic classification.</title>
        <authorList>
            <person name="Goeker M."/>
        </authorList>
    </citation>
    <scope>NUCLEOTIDE SEQUENCE [LARGE SCALE GENOMIC DNA]</scope>
    <source>
        <strain evidence="5 6">DSM 22359</strain>
    </source>
</reference>
<feature type="compositionally biased region" description="Low complexity" evidence="1">
    <location>
        <begin position="499"/>
        <end position="508"/>
    </location>
</feature>
<feature type="region of interest" description="Disordered" evidence="1">
    <location>
        <begin position="259"/>
        <end position="349"/>
    </location>
</feature>
<feature type="compositionally biased region" description="Polar residues" evidence="1">
    <location>
        <begin position="264"/>
        <end position="276"/>
    </location>
</feature>
<feature type="compositionally biased region" description="Basic and acidic residues" evidence="1">
    <location>
        <begin position="1010"/>
        <end position="1024"/>
    </location>
</feature>
<feature type="compositionally biased region" description="Gly residues" evidence="1">
    <location>
        <begin position="309"/>
        <end position="322"/>
    </location>
</feature>
<dbReference type="Pfam" id="PF25800">
    <property type="entry name" value="FimV_N"/>
    <property type="match status" value="1"/>
</dbReference>
<evidence type="ECO:0000256" key="3">
    <source>
        <dbReference type="SAM" id="SignalP"/>
    </source>
</evidence>
<feature type="region of interest" description="Disordered" evidence="1">
    <location>
        <begin position="137"/>
        <end position="192"/>
    </location>
</feature>
<dbReference type="NCBIfam" id="TIGR03505">
    <property type="entry name" value="FimV_core"/>
    <property type="match status" value="1"/>
</dbReference>
<feature type="region of interest" description="Disordered" evidence="1">
    <location>
        <begin position="670"/>
        <end position="967"/>
    </location>
</feature>
<sequence>MKVRKLAVALALAGGLGSGMAHALGLGEMELQSWLNEPLDAEITLRQSRGMTPDDVIVNVAPEAAYRRVGLERNQFLSNLKFEVVTGADGSLVIDVSSREPVREPYLNFLLELTWPNGRLLREYAVLVDPPVYAEESGVEEPVQAPATSSQQAAAPERSAESRRRQAQAEGSLSRSTGPRTLGPTGPSDTLWGIAEQVRPDSSVSIPQVMLAIQDENPDAFMGGNINRLKRGEVLRVPTMEQMRSRSRAEASRLFARQNEEFQSRQTVDATATAQSGAPAGEAAGDDSELKLLVADNESETSRSAEEGGSAGGDGQQPGGADAGSAVAAEELDAIRRENEELSSRMEDLQDQVETLQRLLELKNTQLADMQNQAAQDDAVATDAPAAEGSGGQDASSTDSESLPSEESATTEAMDSDDASASETVESTTPEAGAAQATGSEQDSASGESETGDAAQGEGDTQSQDDAEPVAAEEPAATDAVAEAEQPAAIEPEPEPEAEAPAPVQQDQEPPRERSFPGNIIGMILDNPMYQIALGGGLVLLLLVLMLVMRRRAQQEKAFYEQFTNDEDSEVESGTGGFDLSLDGETDEEKPDGGDPIAEADNYLAYGRNEQAAQVLEEAISREPSRSDLRLKLLGVYADSQDREAFERQYGELAAFEDDDVTAQADELKRRLDEAEATPSIDDLESQLRSESLAGSGSDEAEDDLSFDDLPSSSDDLESDEFESASEESLAHEFGEPASEGSGTTDARDEAIEFDLSMDDLDESTDDAGGENASPDEGFDYDTLDFDLEDGNGDQASTSGGEIEKDDLDLGDTLDLDIDDSETPEEPVEGEDKSESDDELSLSGEGLDDSFLDDLDSELDKVTGDEGSVSDDDESVVDELDVDLSEEDLALMNEFSEGNGGVDSEPDAEAEPDDTEIPSLDEEVTSPDLPTEEAAETGDSTEAPPEAAETGDPAPLDLDEADLGDDDDFDFLAGTDEAATKLDLARAYIEMGDSDGARDILEEVSLEGDDQQKAEAEELLKNLS</sequence>
<dbReference type="AlphaFoldDB" id="A0A840UDX3"/>
<gene>
    <name evidence="5" type="ORF">HNR38_001117</name>
</gene>
<keyword evidence="3" id="KW-0732">Signal</keyword>
<feature type="compositionally biased region" description="Low complexity" evidence="1">
    <location>
        <begin position="370"/>
        <end position="387"/>
    </location>
</feature>
<feature type="compositionally biased region" description="Acidic residues" evidence="1">
    <location>
        <begin position="804"/>
        <end position="857"/>
    </location>
</feature>
<feature type="compositionally biased region" description="Polar residues" evidence="1">
    <location>
        <begin position="393"/>
        <end position="413"/>
    </location>
</feature>
<dbReference type="RefSeq" id="WP_183700615.1">
    <property type="nucleotide sequence ID" value="NZ_JACHFE010000002.1"/>
</dbReference>
<dbReference type="NCBIfam" id="TIGR03504">
    <property type="entry name" value="FimV_Cterm"/>
    <property type="match status" value="1"/>
</dbReference>
<dbReference type="EMBL" id="JACHFE010000002">
    <property type="protein sequence ID" value="MBB5320645.1"/>
    <property type="molecule type" value="Genomic_DNA"/>
</dbReference>
<keyword evidence="2" id="KW-0472">Membrane</keyword>
<evidence type="ECO:0000313" key="5">
    <source>
        <dbReference type="EMBL" id="MBB5320645.1"/>
    </source>
</evidence>
<evidence type="ECO:0000256" key="1">
    <source>
        <dbReference type="SAM" id="MobiDB-lite"/>
    </source>
</evidence>
<keyword evidence="2" id="KW-0812">Transmembrane</keyword>
<feature type="compositionally biased region" description="Acidic residues" evidence="1">
    <location>
        <begin position="868"/>
        <end position="889"/>
    </location>
</feature>
<dbReference type="Proteomes" id="UP000591735">
    <property type="component" value="Unassembled WGS sequence"/>
</dbReference>
<feature type="compositionally biased region" description="Acidic residues" evidence="1">
    <location>
        <begin position="904"/>
        <end position="936"/>
    </location>
</feature>
<evidence type="ECO:0000313" key="6">
    <source>
        <dbReference type="Proteomes" id="UP000591735"/>
    </source>
</evidence>
<dbReference type="InterPro" id="IPR057840">
    <property type="entry name" value="FimV_N"/>
</dbReference>
<feature type="compositionally biased region" description="Acidic residues" evidence="1">
    <location>
        <begin position="715"/>
        <end position="726"/>
    </location>
</feature>
<organism evidence="5 6">
    <name type="scientific">Marinobacter oulmenensis</name>
    <dbReference type="NCBI Taxonomy" id="643747"/>
    <lineage>
        <taxon>Bacteria</taxon>
        <taxon>Pseudomonadati</taxon>
        <taxon>Pseudomonadota</taxon>
        <taxon>Gammaproteobacteria</taxon>
        <taxon>Pseudomonadales</taxon>
        <taxon>Marinobacteraceae</taxon>
        <taxon>Marinobacter</taxon>
    </lineage>
</organism>
<dbReference type="InterPro" id="IPR020011">
    <property type="entry name" value="FimV_C"/>
</dbReference>
<keyword evidence="2" id="KW-1133">Transmembrane helix</keyword>
<dbReference type="InterPro" id="IPR038440">
    <property type="entry name" value="FimV_C_sf"/>
</dbReference>
<feature type="compositionally biased region" description="Acidic residues" evidence="1">
    <location>
        <begin position="752"/>
        <end position="769"/>
    </location>
</feature>
<feature type="region of interest" description="Disordered" evidence="1">
    <location>
        <begin position="568"/>
        <end position="599"/>
    </location>
</feature>
<feature type="compositionally biased region" description="Basic and acidic residues" evidence="1">
    <location>
        <begin position="333"/>
        <end position="348"/>
    </location>
</feature>
<feature type="compositionally biased region" description="Polar residues" evidence="1">
    <location>
        <begin position="421"/>
        <end position="430"/>
    </location>
</feature>
<feature type="compositionally biased region" description="Low complexity" evidence="1">
    <location>
        <begin position="144"/>
        <end position="157"/>
    </location>
</feature>
<feature type="domain" description="FimV N-terminal" evidence="4">
    <location>
        <begin position="24"/>
        <end position="131"/>
    </location>
</feature>
<evidence type="ECO:0000259" key="4">
    <source>
        <dbReference type="Pfam" id="PF25800"/>
    </source>
</evidence>
<dbReference type="InterPro" id="IPR020012">
    <property type="entry name" value="LysM_FimV"/>
</dbReference>
<name>A0A840UDX3_9GAMM</name>
<keyword evidence="6" id="KW-1185">Reference proteome</keyword>
<comment type="caution">
    <text evidence="5">The sequence shown here is derived from an EMBL/GenBank/DDBJ whole genome shotgun (WGS) entry which is preliminary data.</text>
</comment>
<feature type="compositionally biased region" description="Polar residues" evidence="1">
    <location>
        <begin position="437"/>
        <end position="449"/>
    </location>
</feature>